<dbReference type="KEGG" id="lpav:PLANPX_5554"/>
<sequence length="49" mass="5521">MPGKRLAPRIFGKINPIGPKKSEYRCRCCHLPRGVPRMSDRGKRGLQSA</sequence>
<name>A0A5K7XIM0_9BACT</name>
<gene>
    <name evidence="1" type="ORF">PLANPX_5554</name>
</gene>
<accession>A0A5K7XIM0</accession>
<evidence type="ECO:0000313" key="1">
    <source>
        <dbReference type="EMBL" id="BBO35942.1"/>
    </source>
</evidence>
<keyword evidence="2" id="KW-1185">Reference proteome</keyword>
<reference evidence="2" key="1">
    <citation type="submission" date="2019-10" db="EMBL/GenBank/DDBJ databases">
        <title>Lacipirellula parvula gen. nov., sp. nov., representing a lineage of planctomycetes widespread in freshwater anoxic habitats, and description of the family Lacipirellulaceae.</title>
        <authorList>
            <person name="Dedysh S.N."/>
            <person name="Kulichevskaya I.S."/>
            <person name="Beletsky A.V."/>
            <person name="Rakitin A.L."/>
            <person name="Mardanov A.V."/>
            <person name="Ivanova A.A."/>
            <person name="Saltykova V.X."/>
            <person name="Rijpstra W.I.C."/>
            <person name="Sinninghe Damste J.S."/>
            <person name="Ravin N.V."/>
        </authorList>
    </citation>
    <scope>NUCLEOTIDE SEQUENCE [LARGE SCALE GENOMIC DNA]</scope>
    <source>
        <strain evidence="2">PX69</strain>
    </source>
</reference>
<dbReference type="Proteomes" id="UP000326837">
    <property type="component" value="Chromosome"/>
</dbReference>
<organism evidence="1 2">
    <name type="scientific">Lacipirellula parvula</name>
    <dbReference type="NCBI Taxonomy" id="2650471"/>
    <lineage>
        <taxon>Bacteria</taxon>
        <taxon>Pseudomonadati</taxon>
        <taxon>Planctomycetota</taxon>
        <taxon>Planctomycetia</taxon>
        <taxon>Pirellulales</taxon>
        <taxon>Lacipirellulaceae</taxon>
        <taxon>Lacipirellula</taxon>
    </lineage>
</organism>
<protein>
    <submittedName>
        <fullName evidence="1">Uncharacterized protein</fullName>
    </submittedName>
</protein>
<proteinExistence type="predicted"/>
<dbReference type="EMBL" id="AP021861">
    <property type="protein sequence ID" value="BBO35942.1"/>
    <property type="molecule type" value="Genomic_DNA"/>
</dbReference>
<dbReference type="AlphaFoldDB" id="A0A5K7XIM0"/>
<evidence type="ECO:0000313" key="2">
    <source>
        <dbReference type="Proteomes" id="UP000326837"/>
    </source>
</evidence>